<evidence type="ECO:0000313" key="2">
    <source>
        <dbReference type="Proteomes" id="UP001454036"/>
    </source>
</evidence>
<sequence>MLQAPFTLEDVKKSLFSMHGTKAPGPDGMSALFFQHHWAIVGSDLSNMVLNWANGGVFLGKFNFTLISLVPKISTPVNMAQFRPIALCNVAAKVVVKVLATRLKHILPSVILETQSAFVPQRLIIDNMLLSFEVHNFIK</sequence>
<proteinExistence type="predicted"/>
<name>A0AAV3QD13_LITER</name>
<keyword evidence="2" id="KW-1185">Reference proteome</keyword>
<comment type="caution">
    <text evidence="1">The sequence shown here is derived from an EMBL/GenBank/DDBJ whole genome shotgun (WGS) entry which is preliminary data.</text>
</comment>
<dbReference type="PANTHER" id="PTHR46890:SF48">
    <property type="entry name" value="RNA-DIRECTED DNA POLYMERASE"/>
    <property type="match status" value="1"/>
</dbReference>
<dbReference type="InterPro" id="IPR052343">
    <property type="entry name" value="Retrotransposon-Effector_Assoc"/>
</dbReference>
<reference evidence="1 2" key="1">
    <citation type="submission" date="2024-01" db="EMBL/GenBank/DDBJ databases">
        <title>The complete chloroplast genome sequence of Lithospermum erythrorhizon: insights into the phylogenetic relationship among Boraginaceae species and the maternal lineages of purple gromwells.</title>
        <authorList>
            <person name="Okada T."/>
            <person name="Watanabe K."/>
        </authorList>
    </citation>
    <scope>NUCLEOTIDE SEQUENCE [LARGE SCALE GENOMIC DNA]</scope>
</reference>
<dbReference type="Proteomes" id="UP001454036">
    <property type="component" value="Unassembled WGS sequence"/>
</dbReference>
<dbReference type="EMBL" id="BAABME010003763">
    <property type="protein sequence ID" value="GAA0160047.1"/>
    <property type="molecule type" value="Genomic_DNA"/>
</dbReference>
<organism evidence="1 2">
    <name type="scientific">Lithospermum erythrorhizon</name>
    <name type="common">Purple gromwell</name>
    <name type="synonym">Lithospermum officinale var. erythrorhizon</name>
    <dbReference type="NCBI Taxonomy" id="34254"/>
    <lineage>
        <taxon>Eukaryota</taxon>
        <taxon>Viridiplantae</taxon>
        <taxon>Streptophyta</taxon>
        <taxon>Embryophyta</taxon>
        <taxon>Tracheophyta</taxon>
        <taxon>Spermatophyta</taxon>
        <taxon>Magnoliopsida</taxon>
        <taxon>eudicotyledons</taxon>
        <taxon>Gunneridae</taxon>
        <taxon>Pentapetalae</taxon>
        <taxon>asterids</taxon>
        <taxon>lamiids</taxon>
        <taxon>Boraginales</taxon>
        <taxon>Boraginaceae</taxon>
        <taxon>Boraginoideae</taxon>
        <taxon>Lithospermeae</taxon>
        <taxon>Lithospermum</taxon>
    </lineage>
</organism>
<gene>
    <name evidence="1" type="ORF">LIER_16691</name>
</gene>
<accession>A0AAV3QD13</accession>
<dbReference type="AlphaFoldDB" id="A0AAV3QD13"/>
<dbReference type="PANTHER" id="PTHR46890">
    <property type="entry name" value="NON-LTR RETROLELEMENT REVERSE TRANSCRIPTASE-LIKE PROTEIN-RELATED"/>
    <property type="match status" value="1"/>
</dbReference>
<protein>
    <recommendedName>
        <fullName evidence="3">Reverse transcriptase domain-containing protein</fullName>
    </recommendedName>
</protein>
<evidence type="ECO:0000313" key="1">
    <source>
        <dbReference type="EMBL" id="GAA0160047.1"/>
    </source>
</evidence>
<evidence type="ECO:0008006" key="3">
    <source>
        <dbReference type="Google" id="ProtNLM"/>
    </source>
</evidence>